<proteinExistence type="predicted"/>
<evidence type="ECO:0000313" key="4">
    <source>
        <dbReference type="Proteomes" id="UP001499882"/>
    </source>
</evidence>
<evidence type="ECO:0000313" key="3">
    <source>
        <dbReference type="EMBL" id="GAA4724406.1"/>
    </source>
</evidence>
<feature type="region of interest" description="Disordered" evidence="1">
    <location>
        <begin position="1"/>
        <end position="27"/>
    </location>
</feature>
<dbReference type="Proteomes" id="UP001499882">
    <property type="component" value="Unassembled WGS sequence"/>
</dbReference>
<keyword evidence="2" id="KW-1133">Transmembrane helix</keyword>
<evidence type="ECO:0000256" key="2">
    <source>
        <dbReference type="SAM" id="Phobius"/>
    </source>
</evidence>
<name>A0ABP8Y9W9_9ACTN</name>
<feature type="transmembrane region" description="Helical" evidence="2">
    <location>
        <begin position="31"/>
        <end position="49"/>
    </location>
</feature>
<evidence type="ECO:0000256" key="1">
    <source>
        <dbReference type="SAM" id="MobiDB-lite"/>
    </source>
</evidence>
<feature type="compositionally biased region" description="Basic and acidic residues" evidence="1">
    <location>
        <begin position="7"/>
        <end position="27"/>
    </location>
</feature>
<protein>
    <submittedName>
        <fullName evidence="3">Uncharacterized protein</fullName>
    </submittedName>
</protein>
<sequence>MNDEDDERRGRPDGHRYEAPESDESRVSKEWVYAVLGIIVLGLMVLIATGKVQIFPGG</sequence>
<gene>
    <name evidence="3" type="ORF">GCM10023350_03450</name>
</gene>
<keyword evidence="2" id="KW-0812">Transmembrane</keyword>
<accession>A0ABP8Y9W9</accession>
<organism evidence="3 4">
    <name type="scientific">Nocardioides endophyticus</name>
    <dbReference type="NCBI Taxonomy" id="1353775"/>
    <lineage>
        <taxon>Bacteria</taxon>
        <taxon>Bacillati</taxon>
        <taxon>Actinomycetota</taxon>
        <taxon>Actinomycetes</taxon>
        <taxon>Propionibacteriales</taxon>
        <taxon>Nocardioidaceae</taxon>
        <taxon>Nocardioides</taxon>
    </lineage>
</organism>
<dbReference type="EMBL" id="BAABKN010000004">
    <property type="protein sequence ID" value="GAA4724406.1"/>
    <property type="molecule type" value="Genomic_DNA"/>
</dbReference>
<reference evidence="4" key="1">
    <citation type="journal article" date="2019" name="Int. J. Syst. Evol. Microbiol.">
        <title>The Global Catalogue of Microorganisms (GCM) 10K type strain sequencing project: providing services to taxonomists for standard genome sequencing and annotation.</title>
        <authorList>
            <consortium name="The Broad Institute Genomics Platform"/>
            <consortium name="The Broad Institute Genome Sequencing Center for Infectious Disease"/>
            <person name="Wu L."/>
            <person name="Ma J."/>
        </authorList>
    </citation>
    <scope>NUCLEOTIDE SEQUENCE [LARGE SCALE GENOMIC DNA]</scope>
    <source>
        <strain evidence="4">JCM 18532</strain>
    </source>
</reference>
<keyword evidence="2" id="KW-0472">Membrane</keyword>
<comment type="caution">
    <text evidence="3">The sequence shown here is derived from an EMBL/GenBank/DDBJ whole genome shotgun (WGS) entry which is preliminary data.</text>
</comment>
<keyword evidence="4" id="KW-1185">Reference proteome</keyword>
<dbReference type="RefSeq" id="WP_345524804.1">
    <property type="nucleotide sequence ID" value="NZ_BAABKN010000004.1"/>
</dbReference>